<dbReference type="InterPro" id="IPR010998">
    <property type="entry name" value="Integrase_recombinase_N"/>
</dbReference>
<feature type="domain" description="Tyr recombinase" evidence="10">
    <location>
        <begin position="103"/>
        <end position="293"/>
    </location>
</feature>
<dbReference type="SUPFAM" id="SSF56349">
    <property type="entry name" value="DNA breaking-rejoining enzymes"/>
    <property type="match status" value="1"/>
</dbReference>
<evidence type="ECO:0000259" key="10">
    <source>
        <dbReference type="PROSITE" id="PS51898"/>
    </source>
</evidence>
<dbReference type="STRING" id="1817864.A2Z21_08665"/>
<dbReference type="Pfam" id="PF00589">
    <property type="entry name" value="Phage_integrase"/>
    <property type="match status" value="1"/>
</dbReference>
<dbReference type="InterPro" id="IPR050090">
    <property type="entry name" value="Tyrosine_recombinase_XerCD"/>
</dbReference>
<evidence type="ECO:0000256" key="2">
    <source>
        <dbReference type="ARBA" id="ARBA00022490"/>
    </source>
</evidence>
<dbReference type="InterPro" id="IPR013762">
    <property type="entry name" value="Integrase-like_cat_sf"/>
</dbReference>
<dbReference type="Gene3D" id="1.10.150.130">
    <property type="match status" value="1"/>
</dbReference>
<evidence type="ECO:0000256" key="4">
    <source>
        <dbReference type="ARBA" id="ARBA00022829"/>
    </source>
</evidence>
<reference evidence="12 13" key="1">
    <citation type="journal article" date="2016" name="Nat. Commun.">
        <title>Thousands of microbial genomes shed light on interconnected biogeochemical processes in an aquifer system.</title>
        <authorList>
            <person name="Anantharaman K."/>
            <person name="Brown C.T."/>
            <person name="Hug L.A."/>
            <person name="Sharon I."/>
            <person name="Castelle C.J."/>
            <person name="Probst A.J."/>
            <person name="Thomas B.C."/>
            <person name="Singh A."/>
            <person name="Wilkins M.J."/>
            <person name="Karaoz U."/>
            <person name="Brodie E.L."/>
            <person name="Williams K.H."/>
            <person name="Hubbard S.S."/>
            <person name="Banfield J.F."/>
        </authorList>
    </citation>
    <scope>NUCLEOTIDE SEQUENCE [LARGE SCALE GENOMIC DNA]</scope>
    <source>
        <strain evidence="13">RBG_16_55_9</strain>
    </source>
</reference>
<evidence type="ECO:0000256" key="9">
    <source>
        <dbReference type="PROSITE-ProRule" id="PRU01248"/>
    </source>
</evidence>
<dbReference type="Gene3D" id="1.10.443.10">
    <property type="entry name" value="Intergrase catalytic core"/>
    <property type="match status" value="1"/>
</dbReference>
<dbReference type="EMBL" id="MFGX01000122">
    <property type="protein sequence ID" value="OGF53022.1"/>
    <property type="molecule type" value="Genomic_DNA"/>
</dbReference>
<dbReference type="GO" id="GO:0051301">
    <property type="term" value="P:cell division"/>
    <property type="evidence" value="ECO:0007669"/>
    <property type="project" value="UniProtKB-KW"/>
</dbReference>
<keyword evidence="6 9" id="KW-0238">DNA-binding</keyword>
<dbReference type="InterPro" id="IPR002104">
    <property type="entry name" value="Integrase_catalytic"/>
</dbReference>
<dbReference type="InterPro" id="IPR044068">
    <property type="entry name" value="CB"/>
</dbReference>
<dbReference type="GO" id="GO:0003677">
    <property type="term" value="F:DNA binding"/>
    <property type="evidence" value="ECO:0007669"/>
    <property type="project" value="UniProtKB-UniRule"/>
</dbReference>
<dbReference type="PROSITE" id="PS51900">
    <property type="entry name" value="CB"/>
    <property type="match status" value="1"/>
</dbReference>
<keyword evidence="5" id="KW-0229">DNA integration</keyword>
<dbReference type="InterPro" id="IPR025269">
    <property type="entry name" value="SAM-like_dom"/>
</dbReference>
<gene>
    <name evidence="12" type="ORF">A2Z21_08665</name>
</gene>
<accession>A0A1F5UPB7</accession>
<evidence type="ECO:0000256" key="1">
    <source>
        <dbReference type="ARBA" id="ARBA00004496"/>
    </source>
</evidence>
<evidence type="ECO:0000256" key="3">
    <source>
        <dbReference type="ARBA" id="ARBA00022618"/>
    </source>
</evidence>
<comment type="subcellular location">
    <subcellularLocation>
        <location evidence="1">Cytoplasm</location>
    </subcellularLocation>
</comment>
<dbReference type="GO" id="GO:0007059">
    <property type="term" value="P:chromosome segregation"/>
    <property type="evidence" value="ECO:0007669"/>
    <property type="project" value="UniProtKB-KW"/>
</dbReference>
<keyword evidence="8" id="KW-0131">Cell cycle</keyword>
<keyword evidence="7" id="KW-0233">DNA recombination</keyword>
<keyword evidence="2" id="KW-0963">Cytoplasm</keyword>
<feature type="domain" description="Core-binding (CB)" evidence="11">
    <location>
        <begin position="2"/>
        <end position="81"/>
    </location>
</feature>
<evidence type="ECO:0008006" key="14">
    <source>
        <dbReference type="Google" id="ProtNLM"/>
    </source>
</evidence>
<dbReference type="Pfam" id="PF13102">
    <property type="entry name" value="Phage_int_SAM_5"/>
    <property type="match status" value="1"/>
</dbReference>
<dbReference type="PANTHER" id="PTHR30349">
    <property type="entry name" value="PHAGE INTEGRASE-RELATED"/>
    <property type="match status" value="1"/>
</dbReference>
<evidence type="ECO:0000256" key="6">
    <source>
        <dbReference type="ARBA" id="ARBA00023125"/>
    </source>
</evidence>
<dbReference type="AlphaFoldDB" id="A0A1F5UPB7"/>
<evidence type="ECO:0000256" key="7">
    <source>
        <dbReference type="ARBA" id="ARBA00023172"/>
    </source>
</evidence>
<comment type="caution">
    <text evidence="12">The sequence shown here is derived from an EMBL/GenBank/DDBJ whole genome shotgun (WGS) entry which is preliminary data.</text>
</comment>
<keyword evidence="3" id="KW-0132">Cell division</keyword>
<organism evidence="12 13">
    <name type="scientific">Fraserbacteria sp. (strain RBG_16_55_9)</name>
    <dbReference type="NCBI Taxonomy" id="1817864"/>
    <lineage>
        <taxon>Bacteria</taxon>
        <taxon>Candidatus Fraseribacteriota</taxon>
    </lineage>
</organism>
<evidence type="ECO:0000256" key="8">
    <source>
        <dbReference type="ARBA" id="ARBA00023306"/>
    </source>
</evidence>
<protein>
    <recommendedName>
        <fullName evidence="14">Integrase</fullName>
    </recommendedName>
</protein>
<evidence type="ECO:0000259" key="11">
    <source>
        <dbReference type="PROSITE" id="PS51900"/>
    </source>
</evidence>
<dbReference type="PANTHER" id="PTHR30349:SF77">
    <property type="entry name" value="TYROSINE RECOMBINASE XERC"/>
    <property type="match status" value="1"/>
</dbReference>
<evidence type="ECO:0000313" key="13">
    <source>
        <dbReference type="Proteomes" id="UP000179157"/>
    </source>
</evidence>
<evidence type="ECO:0000313" key="12">
    <source>
        <dbReference type="EMBL" id="OGF53022.1"/>
    </source>
</evidence>
<dbReference type="GO" id="GO:0006310">
    <property type="term" value="P:DNA recombination"/>
    <property type="evidence" value="ECO:0007669"/>
    <property type="project" value="UniProtKB-KW"/>
</dbReference>
<sequence>MIPWQEQSAKFLQSIDVSSNTLRTYREALKNFFHWLEDQAVNSQLDPKTMKAYREWLKTHRAANTVLTYWVALRRFFRFAVAEGLLDKNPVEGMKGLRRPRGHLKRDLTRLELRALFGTIDQSTELGKRDYVMINLMVRNGLRIIEVHRANVGDLETRQGRTILRIWGKGRDSRDEFVVLAELAERPLMEYLASRGRPEPSAPLFIKGSEYDLNGNPRLSTRHIRRRITYYLEKAGVKTSKTSVHSLRHSFVTLAIEGGASLLEAQAAARHRSIQTTMIYFHEHGRLENPVEDRIKI</sequence>
<dbReference type="Proteomes" id="UP000179157">
    <property type="component" value="Unassembled WGS sequence"/>
</dbReference>
<proteinExistence type="predicted"/>
<name>A0A1F5UPB7_FRAXR</name>
<keyword evidence="4" id="KW-0159">Chromosome partition</keyword>
<dbReference type="GO" id="GO:0005737">
    <property type="term" value="C:cytoplasm"/>
    <property type="evidence" value="ECO:0007669"/>
    <property type="project" value="UniProtKB-SubCell"/>
</dbReference>
<dbReference type="GO" id="GO:0015074">
    <property type="term" value="P:DNA integration"/>
    <property type="evidence" value="ECO:0007669"/>
    <property type="project" value="UniProtKB-KW"/>
</dbReference>
<dbReference type="PROSITE" id="PS51898">
    <property type="entry name" value="TYR_RECOMBINASE"/>
    <property type="match status" value="1"/>
</dbReference>
<evidence type="ECO:0000256" key="5">
    <source>
        <dbReference type="ARBA" id="ARBA00022908"/>
    </source>
</evidence>
<dbReference type="InterPro" id="IPR011010">
    <property type="entry name" value="DNA_brk_join_enz"/>
</dbReference>